<proteinExistence type="inferred from homology"/>
<dbReference type="GO" id="GO:0005886">
    <property type="term" value="C:plasma membrane"/>
    <property type="evidence" value="ECO:0007669"/>
    <property type="project" value="UniProtKB-SubCell"/>
</dbReference>
<dbReference type="OrthoDB" id="9770036at2"/>
<sequence length="415" mass="45843">MRTILDIFGQIFRTLWAHKLRSFLTMFGVAWGVGSLLLLVGLGEGFRSGNKRGLAEFGEDIMFIFPGRAPVIAGSMNSARNYLLTYQDYVDIRAEAPHVRNSTPVLSRDDIHAVSEFASANGQIVGAEPQYNEIRYLPLQQGRWLNEQDDAQRRNVIVLGDELTRNLFSGRPALGAFILLNDIRFEVIGTLKRIGRGDENLTNMRGYIPFQVMATYFPLKGENHENSISLINYQPRVPAEHMLAREEVHKIIARNHGFDYHDEDAFENLDTVEQAEMMGKIFDAMNMFLGTVGLVTLALGAIGVINIMLVAVTERTREIGLRKALGATNRSILFQFFLEGILLTFLSGLIGMGLAGALMALLGMQQGVGNFDPPKLVPTSAFLAIGCLTVAGVIAGLYPARKAAMLPPVEALRQE</sequence>
<feature type="transmembrane region" description="Helical" evidence="7">
    <location>
        <begin position="287"/>
        <end position="312"/>
    </location>
</feature>
<dbReference type="Pfam" id="PF12704">
    <property type="entry name" value="MacB_PCD"/>
    <property type="match status" value="1"/>
</dbReference>
<dbReference type="Pfam" id="PF02687">
    <property type="entry name" value="FtsX"/>
    <property type="match status" value="1"/>
</dbReference>
<name>A0A2U3K1T0_9BACT</name>
<evidence type="ECO:0000256" key="4">
    <source>
        <dbReference type="ARBA" id="ARBA00022989"/>
    </source>
</evidence>
<evidence type="ECO:0000313" key="10">
    <source>
        <dbReference type="EMBL" id="SPF33613.1"/>
    </source>
</evidence>
<comment type="subcellular location">
    <subcellularLocation>
        <location evidence="1">Cell membrane</location>
        <topology evidence="1">Multi-pass membrane protein</topology>
    </subcellularLocation>
</comment>
<evidence type="ECO:0000256" key="5">
    <source>
        <dbReference type="ARBA" id="ARBA00023136"/>
    </source>
</evidence>
<dbReference type="PANTHER" id="PTHR30572">
    <property type="entry name" value="MEMBRANE COMPONENT OF TRANSPORTER-RELATED"/>
    <property type="match status" value="1"/>
</dbReference>
<feature type="domain" description="MacB-like periplasmic core" evidence="9">
    <location>
        <begin position="22"/>
        <end position="215"/>
    </location>
</feature>
<evidence type="ECO:0000256" key="7">
    <source>
        <dbReference type="SAM" id="Phobius"/>
    </source>
</evidence>
<dbReference type="GO" id="GO:0022857">
    <property type="term" value="F:transmembrane transporter activity"/>
    <property type="evidence" value="ECO:0007669"/>
    <property type="project" value="TreeGrafter"/>
</dbReference>
<evidence type="ECO:0000256" key="1">
    <source>
        <dbReference type="ARBA" id="ARBA00004651"/>
    </source>
</evidence>
<feature type="domain" description="ABC3 transporter permease C-terminal" evidence="8">
    <location>
        <begin position="292"/>
        <end position="406"/>
    </location>
</feature>
<dbReference type="EMBL" id="OMOD01000024">
    <property type="protein sequence ID" value="SPF33613.1"/>
    <property type="molecule type" value="Genomic_DNA"/>
</dbReference>
<keyword evidence="5 7" id="KW-0472">Membrane</keyword>
<feature type="transmembrane region" description="Helical" evidence="7">
    <location>
        <begin position="20"/>
        <end position="42"/>
    </location>
</feature>
<reference evidence="11" key="1">
    <citation type="submission" date="2018-02" db="EMBL/GenBank/DDBJ databases">
        <authorList>
            <person name="Hausmann B."/>
        </authorList>
    </citation>
    <scope>NUCLEOTIDE SEQUENCE [LARGE SCALE GENOMIC DNA]</scope>
    <source>
        <strain evidence="11">Peat soil MAG SbA1</strain>
    </source>
</reference>
<dbReference type="InterPro" id="IPR003838">
    <property type="entry name" value="ABC3_permease_C"/>
</dbReference>
<comment type="similarity">
    <text evidence="6">Belongs to the ABC-4 integral membrane protein family.</text>
</comment>
<evidence type="ECO:0000259" key="8">
    <source>
        <dbReference type="Pfam" id="PF02687"/>
    </source>
</evidence>
<organism evidence="10 11">
    <name type="scientific">Candidatus Sulfotelmatobacter kueseliae</name>
    <dbReference type="NCBI Taxonomy" id="2042962"/>
    <lineage>
        <taxon>Bacteria</taxon>
        <taxon>Pseudomonadati</taxon>
        <taxon>Acidobacteriota</taxon>
        <taxon>Terriglobia</taxon>
        <taxon>Terriglobales</taxon>
        <taxon>Candidatus Korobacteraceae</taxon>
        <taxon>Candidatus Sulfotelmatobacter</taxon>
    </lineage>
</organism>
<dbReference type="AlphaFoldDB" id="A0A2U3K1T0"/>
<dbReference type="PANTHER" id="PTHR30572:SF4">
    <property type="entry name" value="ABC TRANSPORTER PERMEASE YTRF"/>
    <property type="match status" value="1"/>
</dbReference>
<evidence type="ECO:0000256" key="6">
    <source>
        <dbReference type="ARBA" id="ARBA00038076"/>
    </source>
</evidence>
<gene>
    <name evidence="10" type="ORF">SBA1_120003</name>
</gene>
<feature type="transmembrane region" description="Helical" evidence="7">
    <location>
        <begin position="376"/>
        <end position="398"/>
    </location>
</feature>
<accession>A0A2U3K1T0</accession>
<evidence type="ECO:0000256" key="2">
    <source>
        <dbReference type="ARBA" id="ARBA00022475"/>
    </source>
</evidence>
<keyword evidence="3 7" id="KW-0812">Transmembrane</keyword>
<keyword evidence="4 7" id="KW-1133">Transmembrane helix</keyword>
<protein>
    <submittedName>
        <fullName evidence="10">ABC efflux pump, inner membrane subunit</fullName>
    </submittedName>
</protein>
<dbReference type="InterPro" id="IPR025857">
    <property type="entry name" value="MacB_PCD"/>
</dbReference>
<evidence type="ECO:0000259" key="9">
    <source>
        <dbReference type="Pfam" id="PF12704"/>
    </source>
</evidence>
<dbReference type="Proteomes" id="UP000238701">
    <property type="component" value="Unassembled WGS sequence"/>
</dbReference>
<evidence type="ECO:0000313" key="11">
    <source>
        <dbReference type="Proteomes" id="UP000238701"/>
    </source>
</evidence>
<keyword evidence="2" id="KW-1003">Cell membrane</keyword>
<feature type="transmembrane region" description="Helical" evidence="7">
    <location>
        <begin position="332"/>
        <end position="364"/>
    </location>
</feature>
<evidence type="ECO:0000256" key="3">
    <source>
        <dbReference type="ARBA" id="ARBA00022692"/>
    </source>
</evidence>
<dbReference type="InterPro" id="IPR050250">
    <property type="entry name" value="Macrolide_Exporter_MacB"/>
</dbReference>